<accession>A0AAE3KER2</accession>
<dbReference type="Proteomes" id="UP001206128">
    <property type="component" value="Unassembled WGS sequence"/>
</dbReference>
<protein>
    <submittedName>
        <fullName evidence="4">Surfactin synthase thioesterase subunit</fullName>
    </submittedName>
</protein>
<sequence>MPAAASNASGVIRPRPVHAPALRLFLLHHAGGSHRIFRPWVPLFPADWEVCLVEAPGRGRMARLPPAERVEDLVEHLLTELDPWLDRPFAVFGHSMGALAGLALTAALCEQRRPPVWLGVSAHPGPRTPDGPPKPRLHRLSSVRLRAVLATLGGVPDRVLADDGMWSLVEPLLRADLVLAETWRPEPAPLVPVPMTAFCGLADVAVPPGAIAGWARYTERFLGVRAHPGGHFYFQDNHSEVVDQIVADVLSVLGEQTVRSARLNDGEPTGLPGNVRTGTPAVVRSE</sequence>
<dbReference type="PANTHER" id="PTHR11487:SF0">
    <property type="entry name" value="S-ACYL FATTY ACID SYNTHASE THIOESTERASE, MEDIUM CHAIN"/>
    <property type="match status" value="1"/>
</dbReference>
<comment type="similarity">
    <text evidence="1">Belongs to the thioesterase family.</text>
</comment>
<evidence type="ECO:0000256" key="1">
    <source>
        <dbReference type="ARBA" id="ARBA00007169"/>
    </source>
</evidence>
<dbReference type="Gene3D" id="3.40.50.1820">
    <property type="entry name" value="alpha/beta hydrolase"/>
    <property type="match status" value="1"/>
</dbReference>
<dbReference type="SUPFAM" id="SSF53474">
    <property type="entry name" value="alpha/beta-Hydrolases"/>
    <property type="match status" value="1"/>
</dbReference>
<proteinExistence type="inferred from homology"/>
<organism evidence="4 5">
    <name type="scientific">Goodfellowiella coeruleoviolacea</name>
    <dbReference type="NCBI Taxonomy" id="334858"/>
    <lineage>
        <taxon>Bacteria</taxon>
        <taxon>Bacillati</taxon>
        <taxon>Actinomycetota</taxon>
        <taxon>Actinomycetes</taxon>
        <taxon>Pseudonocardiales</taxon>
        <taxon>Pseudonocardiaceae</taxon>
        <taxon>Goodfellowiella</taxon>
    </lineage>
</organism>
<gene>
    <name evidence="4" type="ORF">LX83_000945</name>
</gene>
<evidence type="ECO:0000259" key="3">
    <source>
        <dbReference type="Pfam" id="PF00975"/>
    </source>
</evidence>
<keyword evidence="5" id="KW-1185">Reference proteome</keyword>
<evidence type="ECO:0000256" key="2">
    <source>
        <dbReference type="SAM" id="MobiDB-lite"/>
    </source>
</evidence>
<evidence type="ECO:0000313" key="5">
    <source>
        <dbReference type="Proteomes" id="UP001206128"/>
    </source>
</evidence>
<dbReference type="InterPro" id="IPR029058">
    <property type="entry name" value="AB_hydrolase_fold"/>
</dbReference>
<feature type="region of interest" description="Disordered" evidence="2">
    <location>
        <begin position="264"/>
        <end position="286"/>
    </location>
</feature>
<evidence type="ECO:0000313" key="4">
    <source>
        <dbReference type="EMBL" id="MCP2164105.1"/>
    </source>
</evidence>
<comment type="caution">
    <text evidence="4">The sequence shown here is derived from an EMBL/GenBank/DDBJ whole genome shotgun (WGS) entry which is preliminary data.</text>
</comment>
<feature type="domain" description="Thioesterase" evidence="3">
    <location>
        <begin position="23"/>
        <end position="245"/>
    </location>
</feature>
<dbReference type="InterPro" id="IPR001031">
    <property type="entry name" value="Thioesterase"/>
</dbReference>
<dbReference type="GO" id="GO:0008610">
    <property type="term" value="P:lipid biosynthetic process"/>
    <property type="evidence" value="ECO:0007669"/>
    <property type="project" value="TreeGrafter"/>
</dbReference>
<reference evidence="4" key="1">
    <citation type="submission" date="2022-06" db="EMBL/GenBank/DDBJ databases">
        <title>Genomic Encyclopedia of Archaeal and Bacterial Type Strains, Phase II (KMG-II): from individual species to whole genera.</title>
        <authorList>
            <person name="Goeker M."/>
        </authorList>
    </citation>
    <scope>NUCLEOTIDE SEQUENCE</scope>
    <source>
        <strain evidence="4">DSM 43935</strain>
    </source>
</reference>
<dbReference type="InterPro" id="IPR012223">
    <property type="entry name" value="TEII"/>
</dbReference>
<dbReference type="RefSeq" id="WP_253767435.1">
    <property type="nucleotide sequence ID" value="NZ_JAMTCK010000002.1"/>
</dbReference>
<name>A0AAE3KER2_9PSEU</name>
<dbReference type="EMBL" id="JAMTCK010000002">
    <property type="protein sequence ID" value="MCP2164105.1"/>
    <property type="molecule type" value="Genomic_DNA"/>
</dbReference>
<dbReference type="Pfam" id="PF00975">
    <property type="entry name" value="Thioesterase"/>
    <property type="match status" value="1"/>
</dbReference>
<dbReference type="PANTHER" id="PTHR11487">
    <property type="entry name" value="THIOESTERASE"/>
    <property type="match status" value="1"/>
</dbReference>
<dbReference type="AlphaFoldDB" id="A0AAE3KER2"/>